<protein>
    <recommendedName>
        <fullName evidence="3">SnoaL-like domain-containing protein</fullName>
    </recommendedName>
</protein>
<dbReference type="RefSeq" id="WP_143987358.1">
    <property type="nucleotide sequence ID" value="NZ_CP041692.1"/>
</dbReference>
<evidence type="ECO:0008006" key="3">
    <source>
        <dbReference type="Google" id="ProtNLM"/>
    </source>
</evidence>
<evidence type="ECO:0000313" key="1">
    <source>
        <dbReference type="EMBL" id="QDP97399.1"/>
    </source>
</evidence>
<organism evidence="1 2">
    <name type="scientific">Microlunatus elymi</name>
    <dbReference type="NCBI Taxonomy" id="2596828"/>
    <lineage>
        <taxon>Bacteria</taxon>
        <taxon>Bacillati</taxon>
        <taxon>Actinomycetota</taxon>
        <taxon>Actinomycetes</taxon>
        <taxon>Propionibacteriales</taxon>
        <taxon>Propionibacteriaceae</taxon>
        <taxon>Microlunatus</taxon>
    </lineage>
</organism>
<accession>A0A516Q1T5</accession>
<gene>
    <name evidence="1" type="ORF">FOE78_17040</name>
</gene>
<dbReference type="AlphaFoldDB" id="A0A516Q1T5"/>
<dbReference type="KEGG" id="mik:FOE78_17040"/>
<dbReference type="OrthoDB" id="3481727at2"/>
<keyword evidence="2" id="KW-1185">Reference proteome</keyword>
<name>A0A516Q1T5_9ACTN</name>
<dbReference type="EMBL" id="CP041692">
    <property type="protein sequence ID" value="QDP97399.1"/>
    <property type="molecule type" value="Genomic_DNA"/>
</dbReference>
<evidence type="ECO:0000313" key="2">
    <source>
        <dbReference type="Proteomes" id="UP000319263"/>
    </source>
</evidence>
<dbReference type="Proteomes" id="UP000319263">
    <property type="component" value="Chromosome"/>
</dbReference>
<proteinExistence type="predicted"/>
<reference evidence="1 2" key="1">
    <citation type="submission" date="2019-07" db="EMBL/GenBank/DDBJ databases">
        <title>Microlunatus dokdonensis sp. nov. isolated from the rhizospheric soil of the wild plant Elymus tsukushiensis.</title>
        <authorList>
            <person name="Ghim S.-Y."/>
            <person name="Hwang Y.-J."/>
            <person name="Son J.-S."/>
            <person name="Shin J.-H."/>
        </authorList>
    </citation>
    <scope>NUCLEOTIDE SEQUENCE [LARGE SCALE GENOMIC DNA]</scope>
    <source>
        <strain evidence="1 2">KUDC0627</strain>
    </source>
</reference>
<sequence>MDALNGDNVVAGGAVGTAFAQSLAIKDASALRALFADEVDFRAMTPRRHWNATTPNEVIDDIVLGCWFEPQDKIIELVAVDTDSFADCDRLSYRLLLSNPDGDYLVEQQAYFTVTDGGKINWMRVICSGFRPITTR</sequence>